<name>A0A7M7NN76_STRPU</name>
<feature type="compositionally biased region" description="Basic and acidic residues" evidence="1">
    <location>
        <begin position="196"/>
        <end position="210"/>
    </location>
</feature>
<feature type="region of interest" description="Disordered" evidence="1">
    <location>
        <begin position="258"/>
        <end position="278"/>
    </location>
</feature>
<evidence type="ECO:0000313" key="3">
    <source>
        <dbReference type="Proteomes" id="UP000007110"/>
    </source>
</evidence>
<feature type="region of interest" description="Disordered" evidence="1">
    <location>
        <begin position="166"/>
        <end position="210"/>
    </location>
</feature>
<dbReference type="Proteomes" id="UP000007110">
    <property type="component" value="Unassembled WGS sequence"/>
</dbReference>
<dbReference type="GeneID" id="105445547"/>
<dbReference type="InParanoid" id="A0A7M7NN76"/>
<reference evidence="2" key="2">
    <citation type="submission" date="2021-01" db="UniProtKB">
        <authorList>
            <consortium name="EnsemblMetazoa"/>
        </authorList>
    </citation>
    <scope>IDENTIFICATION</scope>
</reference>
<dbReference type="EnsemblMetazoa" id="XM_030981304">
    <property type="protein sequence ID" value="XP_030837164"/>
    <property type="gene ID" value="LOC105445547"/>
</dbReference>
<evidence type="ECO:0000256" key="1">
    <source>
        <dbReference type="SAM" id="MobiDB-lite"/>
    </source>
</evidence>
<protein>
    <submittedName>
        <fullName evidence="2">Uncharacterized protein</fullName>
    </submittedName>
</protein>
<proteinExistence type="predicted"/>
<sequence>MPRKKRQVAMNPSRALQSLRRIKNIQPDELGDLGFILSSETSPLVRCHNHSFTVAMQKQMDIWYRHHVTTMRKLSHGQQSEYRNLMKVKNDKRRMYRSGVMRQRDEDEFDIRMKIERDRNEAEVKLLNLTLDDYRTDIDVNVDLQRKESDRSGWLRLRKRDPMNSSDLLPTIYDIDDVQHQDTPTSELVNDWEDPSSGRDNDGDYDDHSKHFELKSNDNFANDMNNATLSSDVTHKHNGLVDDDGDADIMRDNLRTTDRLVRTSNDDDAEQDQTEHVAAETQQDYVHVDDKQSKKDISDSHRRGRNQLFSRVDSGIKRTNPHEPDGKLLPDHGVLDMKTPAIVLKDSGDHHRETNDSQRDSHAVSNNARKTALNMKAIHPVTQMVTKGDVGRVGCLNEGSGLKQKGIDDKNGIEIIEKHAWGTTKRVQKLPSLHLQPIHQVIRYQRQETAGRGLVGTVIAVKPSVEKFPMPSKKSQYHRRKALQWHVEEAPALHNKIQQFLSECDAVPRPAPSLNTRPVFFFSRHNPIVATSTDTVITEHRVEEMTNRSNEVIDDVKTMKREGATSVIRGHSHSVAITKEMMNRKHRVVTPHK</sequence>
<dbReference type="OMA" id="ALQWHVE"/>
<organism evidence="2 3">
    <name type="scientific">Strongylocentrotus purpuratus</name>
    <name type="common">Purple sea urchin</name>
    <dbReference type="NCBI Taxonomy" id="7668"/>
    <lineage>
        <taxon>Eukaryota</taxon>
        <taxon>Metazoa</taxon>
        <taxon>Echinodermata</taxon>
        <taxon>Eleutherozoa</taxon>
        <taxon>Echinozoa</taxon>
        <taxon>Echinoidea</taxon>
        <taxon>Euechinoidea</taxon>
        <taxon>Echinacea</taxon>
        <taxon>Camarodonta</taxon>
        <taxon>Echinidea</taxon>
        <taxon>Strongylocentrotidae</taxon>
        <taxon>Strongylocentrotus</taxon>
    </lineage>
</organism>
<dbReference type="OrthoDB" id="10426054at2759"/>
<accession>A0A7M7NN76</accession>
<dbReference type="KEGG" id="spu:105445547"/>
<reference evidence="3" key="1">
    <citation type="submission" date="2015-02" db="EMBL/GenBank/DDBJ databases">
        <title>Genome sequencing for Strongylocentrotus purpuratus.</title>
        <authorList>
            <person name="Murali S."/>
            <person name="Liu Y."/>
            <person name="Vee V."/>
            <person name="English A."/>
            <person name="Wang M."/>
            <person name="Skinner E."/>
            <person name="Han Y."/>
            <person name="Muzny D.M."/>
            <person name="Worley K.C."/>
            <person name="Gibbs R.A."/>
        </authorList>
    </citation>
    <scope>NUCLEOTIDE SEQUENCE</scope>
</reference>
<dbReference type="AlphaFoldDB" id="A0A7M7NN76"/>
<keyword evidence="3" id="KW-1185">Reference proteome</keyword>
<dbReference type="RefSeq" id="XP_030837164.1">
    <property type="nucleotide sequence ID" value="XM_030981304.1"/>
</dbReference>
<evidence type="ECO:0000313" key="2">
    <source>
        <dbReference type="EnsemblMetazoa" id="XP_030837164"/>
    </source>
</evidence>